<feature type="compositionally biased region" description="Basic and acidic residues" evidence="1">
    <location>
        <begin position="148"/>
        <end position="166"/>
    </location>
</feature>
<feature type="compositionally biased region" description="Basic and acidic residues" evidence="1">
    <location>
        <begin position="271"/>
        <end position="300"/>
    </location>
</feature>
<feature type="compositionally biased region" description="Basic residues" evidence="1">
    <location>
        <begin position="227"/>
        <end position="251"/>
    </location>
</feature>
<feature type="region of interest" description="Disordered" evidence="1">
    <location>
        <begin position="1"/>
        <end position="307"/>
    </location>
</feature>
<dbReference type="EMBL" id="CADCVS010000511">
    <property type="protein sequence ID" value="CAA9532088.1"/>
    <property type="molecule type" value="Genomic_DNA"/>
</dbReference>
<feature type="compositionally biased region" description="Basic residues" evidence="1">
    <location>
        <begin position="68"/>
        <end position="84"/>
    </location>
</feature>
<accession>A0A6J4TTT3</accession>
<feature type="compositionally biased region" description="Low complexity" evidence="1">
    <location>
        <begin position="183"/>
        <end position="196"/>
    </location>
</feature>
<proteinExistence type="predicted"/>
<sequence>ARCRHPERPHDPAGGPRRRGRRAGALPRLPPAPADHLDRHRRLHRDRPLGPDRPARAPDPPAWPGHRDRLRRPHPRAHRPRRAHPPAAHPRGQRAGRRPARLRDPGTGVRALEPDPARPRGGLRHHGQAPGAGGDPAGPARQRRGRALRREPRPRQLDLRARHDPHPLGLPGGQRRTLDPGRPLDAPADPGRAAAPHVGADLDGDRRLRRRGTRAGDRRRRDDVRRAAHPRRAVRRAARRARRALRPHPARRRDDRRGARRHRDAVLRLPHGHDRLGDLGDRLPADREHGDPAADPEARGQHPPVRG</sequence>
<feature type="compositionally biased region" description="Basic residues" evidence="1">
    <location>
        <begin position="91"/>
        <end position="100"/>
    </location>
</feature>
<evidence type="ECO:0000256" key="1">
    <source>
        <dbReference type="SAM" id="MobiDB-lite"/>
    </source>
</evidence>
<protein>
    <submittedName>
        <fullName evidence="2">Uncharacterized UPF0118 membrane protein</fullName>
    </submittedName>
</protein>
<name>A0A6J4TTT3_9ACTN</name>
<evidence type="ECO:0000313" key="2">
    <source>
        <dbReference type="EMBL" id="CAA9532088.1"/>
    </source>
</evidence>
<feature type="compositionally biased region" description="Basic and acidic residues" evidence="1">
    <location>
        <begin position="46"/>
        <end position="56"/>
    </location>
</feature>
<feature type="compositionally biased region" description="Basic and acidic residues" evidence="1">
    <location>
        <begin position="214"/>
        <end position="226"/>
    </location>
</feature>
<gene>
    <name evidence="2" type="ORF">AVDCRST_MAG30-3898</name>
</gene>
<dbReference type="AlphaFoldDB" id="A0A6J4TTT3"/>
<feature type="non-terminal residue" evidence="2">
    <location>
        <position position="1"/>
    </location>
</feature>
<feature type="non-terminal residue" evidence="2">
    <location>
        <position position="307"/>
    </location>
</feature>
<feature type="compositionally biased region" description="Basic and acidic residues" evidence="1">
    <location>
        <begin position="1"/>
        <end position="11"/>
    </location>
</feature>
<reference evidence="2" key="1">
    <citation type="submission" date="2020-02" db="EMBL/GenBank/DDBJ databases">
        <authorList>
            <person name="Meier V. D."/>
        </authorList>
    </citation>
    <scope>NUCLEOTIDE SEQUENCE</scope>
    <source>
        <strain evidence="2">AVDCRST_MAG30</strain>
    </source>
</reference>
<organism evidence="2">
    <name type="scientific">uncultured Solirubrobacteraceae bacterium</name>
    <dbReference type="NCBI Taxonomy" id="1162706"/>
    <lineage>
        <taxon>Bacteria</taxon>
        <taxon>Bacillati</taxon>
        <taxon>Actinomycetota</taxon>
        <taxon>Thermoleophilia</taxon>
        <taxon>Solirubrobacterales</taxon>
        <taxon>Solirubrobacteraceae</taxon>
        <taxon>environmental samples</taxon>
    </lineage>
</organism>